<feature type="compositionally biased region" description="Polar residues" evidence="1">
    <location>
        <begin position="389"/>
        <end position="398"/>
    </location>
</feature>
<protein>
    <submittedName>
        <fullName evidence="2">Uncharacterized protein</fullName>
    </submittedName>
</protein>
<evidence type="ECO:0000256" key="1">
    <source>
        <dbReference type="SAM" id="MobiDB-lite"/>
    </source>
</evidence>
<sequence>MVLEMSVERVGSPREGLTLRVEDSRSRFRKEELDIEKLRTFSRSLDDITSETLYSKWKRARGEGTKSPSRRGRSISLITPPNILRQENQKQSKPARKNSFHVLQENVFRPRGWTIAASPMEVINEHFASQTLDVNNNNDTPALDGQDAKRLWGERRRNRKQFKVTLQIPQKQHRPPTYTGAEITTVTQGKKYHVDRKRVIETASEVFIKPSQVPRFVPESSREDENPPIVAHLVGEVDDASITMEDSFAEKPFDNLSAETVKIELPQQSVSMPASPNFPLRKVLEHAWEEVTKDSFGGLSKDIIVQDASEMTASSERSKASKNTFSLGCTYAVVSQPTRANKNTVKPTAQMNSTIITKEQRAELEEEFQKLKKVSLELDRAESEEKRCNSPNGSSGVNSKDILEPQPFRRFSELNNPTVWNSSSQSTARAILQNITDVAHKTEKERIQDIEWAFEWIRKELAELRAQDKDIMRTFTKIQAGIRKIKLQRALSGALDEPYECDIVHHSIRQVYATMGHGTDTAIAQLTSFPGSLIFPPPGETLGTRLLLS</sequence>
<comment type="caution">
    <text evidence="2">The sequence shown here is derived from an EMBL/GenBank/DDBJ whole genome shotgun (WGS) entry which is preliminary data.</text>
</comment>
<name>A0A2B4SQA1_STYPI</name>
<accession>A0A2B4SQA1</accession>
<proteinExistence type="predicted"/>
<dbReference type="PANTHER" id="PTHR32289">
    <property type="entry name" value="PROTEIN FAM167A"/>
    <property type="match status" value="1"/>
</dbReference>
<feature type="region of interest" description="Disordered" evidence="1">
    <location>
        <begin position="59"/>
        <end position="78"/>
    </location>
</feature>
<reference evidence="3" key="1">
    <citation type="journal article" date="2017" name="bioRxiv">
        <title>Comparative analysis of the genomes of Stylophora pistillata and Acropora digitifera provides evidence for extensive differences between species of corals.</title>
        <authorList>
            <person name="Voolstra C.R."/>
            <person name="Li Y."/>
            <person name="Liew Y.J."/>
            <person name="Baumgarten S."/>
            <person name="Zoccola D."/>
            <person name="Flot J.-F."/>
            <person name="Tambutte S."/>
            <person name="Allemand D."/>
            <person name="Aranda M."/>
        </authorList>
    </citation>
    <scope>NUCLEOTIDE SEQUENCE [LARGE SCALE GENOMIC DNA]</scope>
</reference>
<dbReference type="InterPro" id="IPR051771">
    <property type="entry name" value="FAM167_domain"/>
</dbReference>
<dbReference type="AlphaFoldDB" id="A0A2B4SQA1"/>
<dbReference type="EMBL" id="LSMT01000027">
    <property type="protein sequence ID" value="PFX32091.1"/>
    <property type="molecule type" value="Genomic_DNA"/>
</dbReference>
<dbReference type="PANTHER" id="PTHR32289:SF1">
    <property type="entry name" value="PROTEIN FAM167A-LIKE"/>
    <property type="match status" value="1"/>
</dbReference>
<evidence type="ECO:0000313" key="3">
    <source>
        <dbReference type="Proteomes" id="UP000225706"/>
    </source>
</evidence>
<dbReference type="Proteomes" id="UP000225706">
    <property type="component" value="Unassembled WGS sequence"/>
</dbReference>
<gene>
    <name evidence="2" type="ORF">AWC38_SpisGene3028</name>
</gene>
<keyword evidence="3" id="KW-1185">Reference proteome</keyword>
<feature type="region of interest" description="Disordered" evidence="1">
    <location>
        <begin position="382"/>
        <end position="402"/>
    </location>
</feature>
<dbReference type="OrthoDB" id="5965452at2759"/>
<organism evidence="2 3">
    <name type="scientific">Stylophora pistillata</name>
    <name type="common">Smooth cauliflower coral</name>
    <dbReference type="NCBI Taxonomy" id="50429"/>
    <lineage>
        <taxon>Eukaryota</taxon>
        <taxon>Metazoa</taxon>
        <taxon>Cnidaria</taxon>
        <taxon>Anthozoa</taxon>
        <taxon>Hexacorallia</taxon>
        <taxon>Scleractinia</taxon>
        <taxon>Astrocoeniina</taxon>
        <taxon>Pocilloporidae</taxon>
        <taxon>Stylophora</taxon>
    </lineage>
</organism>
<evidence type="ECO:0000313" key="2">
    <source>
        <dbReference type="EMBL" id="PFX32091.1"/>
    </source>
</evidence>